<comment type="caution">
    <text evidence="5">The sequence shown here is derived from an EMBL/GenBank/DDBJ whole genome shotgun (WGS) entry which is preliminary data.</text>
</comment>
<accession>A0A438JMD0</accession>
<gene>
    <name evidence="5" type="primary">GT4_7</name>
    <name evidence="5" type="ORF">CK203_012911</name>
</gene>
<evidence type="ECO:0000256" key="3">
    <source>
        <dbReference type="ARBA" id="ARBA00022679"/>
    </source>
</evidence>
<dbReference type="SMR" id="A0A438JMD0"/>
<dbReference type="PANTHER" id="PTHR48049">
    <property type="entry name" value="GLYCOSYLTRANSFERASE"/>
    <property type="match status" value="1"/>
</dbReference>
<evidence type="ECO:0000256" key="2">
    <source>
        <dbReference type="ARBA" id="ARBA00022676"/>
    </source>
</evidence>
<sequence>MTGKMHVVMLPWSAFGHMIPFFHLAIAIAKAGIRVSLVSTPRNIQRLPKPPPNLSSLIKFVELPFPVMENGSILPEGAEATVDMPFEKIQYLKAALDLLQHPFKQYVADTSPDWIIIDFFSHWVSSIAREHGVPLVYFSVFSASTLAFLGPAYSLVGDGRRRLRPSPESMTSPPEWISFPSSVAFKGYEAKAVYSGFFTDNASGTTDAARYVEIINSCQAVAVRSCVEYEGEYLNLLGNLMGKPVIPVGLLPPEKPEGREIQINDGSWGENFKWLNEQKPKSVVFVGFGSECKLTKDQVHEIAYGLELSELPFLWALRKPNWAIEDADALPSGFSDRTSGRGMVCMGWAPQMEILEHPSIGGSLFHSGWGSVIETLQFAHCLVVLPIIIDQGLNARLLVEKGLAVEVERREDGTFSREDITKSLRLAMVSEEGEKLRIHAKGAAAIFGDPKLHQDHYIGGFVEYLKNGIAKQK</sequence>
<keyword evidence="4" id="KW-0472">Membrane</keyword>
<evidence type="ECO:0000313" key="6">
    <source>
        <dbReference type="Proteomes" id="UP000288805"/>
    </source>
</evidence>
<dbReference type="Gene3D" id="3.40.50.2000">
    <property type="entry name" value="Glycogen Phosphorylase B"/>
    <property type="match status" value="2"/>
</dbReference>
<dbReference type="SUPFAM" id="SSF53756">
    <property type="entry name" value="UDP-Glycosyltransferase/glycogen phosphorylase"/>
    <property type="match status" value="1"/>
</dbReference>
<dbReference type="AlphaFoldDB" id="A0A438JMD0"/>
<dbReference type="InterPro" id="IPR002213">
    <property type="entry name" value="UDP_glucos_trans"/>
</dbReference>
<reference evidence="5 6" key="1">
    <citation type="journal article" date="2018" name="PLoS Genet.">
        <title>Population sequencing reveals clonal diversity and ancestral inbreeding in the grapevine cultivar Chardonnay.</title>
        <authorList>
            <person name="Roach M.J."/>
            <person name="Johnson D.L."/>
            <person name="Bohlmann J."/>
            <person name="van Vuuren H.J."/>
            <person name="Jones S.J."/>
            <person name="Pretorius I.S."/>
            <person name="Schmidt S.A."/>
            <person name="Borneman A.R."/>
        </authorList>
    </citation>
    <scope>NUCLEOTIDE SEQUENCE [LARGE SCALE GENOMIC DNA]</scope>
    <source>
        <strain evidence="6">cv. Chardonnay</strain>
        <tissue evidence="5">Leaf</tissue>
    </source>
</reference>
<evidence type="ECO:0000313" key="5">
    <source>
        <dbReference type="EMBL" id="RVX10094.1"/>
    </source>
</evidence>
<dbReference type="InterPro" id="IPR050481">
    <property type="entry name" value="UDP-glycosyltransf_plant"/>
</dbReference>
<dbReference type="Proteomes" id="UP000288805">
    <property type="component" value="Unassembled WGS sequence"/>
</dbReference>
<keyword evidence="4" id="KW-1133">Transmembrane helix</keyword>
<organism evidence="5 6">
    <name type="scientific">Vitis vinifera</name>
    <name type="common">Grape</name>
    <dbReference type="NCBI Taxonomy" id="29760"/>
    <lineage>
        <taxon>Eukaryota</taxon>
        <taxon>Viridiplantae</taxon>
        <taxon>Streptophyta</taxon>
        <taxon>Embryophyta</taxon>
        <taxon>Tracheophyta</taxon>
        <taxon>Spermatophyta</taxon>
        <taxon>Magnoliopsida</taxon>
        <taxon>eudicotyledons</taxon>
        <taxon>Gunneridae</taxon>
        <taxon>Pentapetalae</taxon>
        <taxon>rosids</taxon>
        <taxon>Vitales</taxon>
        <taxon>Vitaceae</taxon>
        <taxon>Viteae</taxon>
        <taxon>Vitis</taxon>
    </lineage>
</organism>
<dbReference type="EMBL" id="QGNW01000036">
    <property type="protein sequence ID" value="RVX10094.1"/>
    <property type="molecule type" value="Genomic_DNA"/>
</dbReference>
<dbReference type="OrthoDB" id="5835829at2759"/>
<feature type="transmembrane region" description="Helical" evidence="4">
    <location>
        <begin position="12"/>
        <end position="33"/>
    </location>
</feature>
<feature type="transmembrane region" description="Helical" evidence="4">
    <location>
        <begin position="135"/>
        <end position="156"/>
    </location>
</feature>
<dbReference type="GO" id="GO:0035251">
    <property type="term" value="F:UDP-glucosyltransferase activity"/>
    <property type="evidence" value="ECO:0007669"/>
    <property type="project" value="InterPro"/>
</dbReference>
<proteinExistence type="inferred from homology"/>
<dbReference type="FunFam" id="3.40.50.2000:FF:000037">
    <property type="entry name" value="Glycosyltransferase"/>
    <property type="match status" value="1"/>
</dbReference>
<evidence type="ECO:0000256" key="1">
    <source>
        <dbReference type="ARBA" id="ARBA00009995"/>
    </source>
</evidence>
<protein>
    <submittedName>
        <fullName evidence="5">Putative UDP-rhamnose:rhamnosyltransferase 1</fullName>
    </submittedName>
</protein>
<keyword evidence="2" id="KW-0328">Glycosyltransferase</keyword>
<comment type="similarity">
    <text evidence="1">Belongs to the UDP-glycosyltransferase family.</text>
</comment>
<keyword evidence="4" id="KW-0812">Transmembrane</keyword>
<dbReference type="FunFam" id="3.40.50.2000:FF:000088">
    <property type="entry name" value="Glycosyltransferase"/>
    <property type="match status" value="1"/>
</dbReference>
<name>A0A438JMD0_VITVI</name>
<dbReference type="CDD" id="cd03784">
    <property type="entry name" value="GT1_Gtf-like"/>
    <property type="match status" value="1"/>
</dbReference>
<dbReference type="Pfam" id="PF00201">
    <property type="entry name" value="UDPGT"/>
    <property type="match status" value="1"/>
</dbReference>
<keyword evidence="3 5" id="KW-0808">Transferase</keyword>
<dbReference type="PANTHER" id="PTHR48049:SF57">
    <property type="entry name" value="UDP-GLYCOSYLTRANSFERASE 91C1-LIKE"/>
    <property type="match status" value="1"/>
</dbReference>
<evidence type="ECO:0000256" key="4">
    <source>
        <dbReference type="SAM" id="Phobius"/>
    </source>
</evidence>
<dbReference type="KEGG" id="vvi:100260155"/>